<name>A0A0A9CID1_ARUDO</name>
<dbReference type="AlphaFoldDB" id="A0A0A9CID1"/>
<organism evidence="1">
    <name type="scientific">Arundo donax</name>
    <name type="common">Giant reed</name>
    <name type="synonym">Donax arundinaceus</name>
    <dbReference type="NCBI Taxonomy" id="35708"/>
    <lineage>
        <taxon>Eukaryota</taxon>
        <taxon>Viridiplantae</taxon>
        <taxon>Streptophyta</taxon>
        <taxon>Embryophyta</taxon>
        <taxon>Tracheophyta</taxon>
        <taxon>Spermatophyta</taxon>
        <taxon>Magnoliopsida</taxon>
        <taxon>Liliopsida</taxon>
        <taxon>Poales</taxon>
        <taxon>Poaceae</taxon>
        <taxon>PACMAD clade</taxon>
        <taxon>Arundinoideae</taxon>
        <taxon>Arundineae</taxon>
        <taxon>Arundo</taxon>
    </lineage>
</organism>
<sequence>MVPQTPFCPCLLLNLSPTSGLLVWRIMHLIDNLSFVSEQSITRSTTVVSPSTPL</sequence>
<reference evidence="1" key="2">
    <citation type="journal article" date="2015" name="Data Brief">
        <title>Shoot transcriptome of the giant reed, Arundo donax.</title>
        <authorList>
            <person name="Barrero R.A."/>
            <person name="Guerrero F.D."/>
            <person name="Moolhuijzen P."/>
            <person name="Goolsby J.A."/>
            <person name="Tidwell J."/>
            <person name="Bellgard S.E."/>
            <person name="Bellgard M.I."/>
        </authorList>
    </citation>
    <scope>NUCLEOTIDE SEQUENCE</scope>
    <source>
        <tissue evidence="1">Shoot tissue taken approximately 20 cm above the soil surface</tissue>
    </source>
</reference>
<accession>A0A0A9CID1</accession>
<proteinExistence type="predicted"/>
<reference evidence="1" key="1">
    <citation type="submission" date="2014-09" db="EMBL/GenBank/DDBJ databases">
        <authorList>
            <person name="Magalhaes I.L.F."/>
            <person name="Oliveira U."/>
            <person name="Santos F.R."/>
            <person name="Vidigal T.H.D.A."/>
            <person name="Brescovit A.D."/>
            <person name="Santos A.J."/>
        </authorList>
    </citation>
    <scope>NUCLEOTIDE SEQUENCE</scope>
    <source>
        <tissue evidence="1">Shoot tissue taken approximately 20 cm above the soil surface</tissue>
    </source>
</reference>
<protein>
    <submittedName>
        <fullName evidence="1">Uncharacterized protein</fullName>
    </submittedName>
</protein>
<dbReference type="EMBL" id="GBRH01222549">
    <property type="protein sequence ID" value="JAD75346.1"/>
    <property type="molecule type" value="Transcribed_RNA"/>
</dbReference>
<evidence type="ECO:0000313" key="1">
    <source>
        <dbReference type="EMBL" id="JAD75346.1"/>
    </source>
</evidence>